<evidence type="ECO:0000313" key="2">
    <source>
        <dbReference type="Proteomes" id="UP000706525"/>
    </source>
</evidence>
<dbReference type="EMBL" id="CAJZAG010000012">
    <property type="protein sequence ID" value="CAG9183962.1"/>
    <property type="molecule type" value="Genomic_DNA"/>
</dbReference>
<dbReference type="Proteomes" id="UP000706525">
    <property type="component" value="Unassembled WGS sequence"/>
</dbReference>
<name>A0ABN7ZDC4_9BURK</name>
<comment type="caution">
    <text evidence="1">The sequence shown here is derived from an EMBL/GenBank/DDBJ whole genome shotgun (WGS) entry which is preliminary data.</text>
</comment>
<sequence>MISNEPHMAHDNELDLLEHYTVQCAVPILLQLDNLGTGLLGTGTFFTVADRHFLVTANHNFEDLMEVHKEQLAVPAFHNTEVLHTLGPVVFYAPVDDRLDVAVIELRDAGLVKQLQRHWRFLTLAHVAAPAQEARDGSIVLAGYPKPPSANKNGWTPEGQVRGRFLFARTQRIPTTPNNADAIVDGRHFFCDYEAAGTLRDGTVVPSPPLPGVSGASVWERQPAVEGVWSAEAALRVIGVENSFIAGHHFRVTHWSVVADVLRAISPEIAQAVDAELHL</sequence>
<evidence type="ECO:0000313" key="1">
    <source>
        <dbReference type="EMBL" id="CAG9183962.1"/>
    </source>
</evidence>
<dbReference type="SUPFAM" id="SSF50494">
    <property type="entry name" value="Trypsin-like serine proteases"/>
    <property type="match status" value="1"/>
</dbReference>
<evidence type="ECO:0008006" key="3">
    <source>
        <dbReference type="Google" id="ProtNLM"/>
    </source>
</evidence>
<protein>
    <recommendedName>
        <fullName evidence="3">Serine protease</fullName>
    </recommendedName>
</protein>
<dbReference type="InterPro" id="IPR009003">
    <property type="entry name" value="Peptidase_S1_PA"/>
</dbReference>
<organism evidence="1 2">
    <name type="scientific">Cupriavidus pampae</name>
    <dbReference type="NCBI Taxonomy" id="659251"/>
    <lineage>
        <taxon>Bacteria</taxon>
        <taxon>Pseudomonadati</taxon>
        <taxon>Pseudomonadota</taxon>
        <taxon>Betaproteobacteria</taxon>
        <taxon>Burkholderiales</taxon>
        <taxon>Burkholderiaceae</taxon>
        <taxon>Cupriavidus</taxon>
    </lineage>
</organism>
<accession>A0ABN7ZDC4</accession>
<keyword evidence="2" id="KW-1185">Reference proteome</keyword>
<proteinExistence type="predicted"/>
<gene>
    <name evidence="1" type="ORF">LMG32289_05473</name>
</gene>
<reference evidence="1 2" key="1">
    <citation type="submission" date="2021-08" db="EMBL/GenBank/DDBJ databases">
        <authorList>
            <person name="Peeters C."/>
        </authorList>
    </citation>
    <scope>NUCLEOTIDE SEQUENCE [LARGE SCALE GENOMIC DNA]</scope>
    <source>
        <strain evidence="1 2">LMG 32289</strain>
    </source>
</reference>